<dbReference type="PROSITE" id="PS51257">
    <property type="entry name" value="PROKAR_LIPOPROTEIN"/>
    <property type="match status" value="1"/>
</dbReference>
<dbReference type="RefSeq" id="WP_133540552.1">
    <property type="nucleotide sequence ID" value="NZ_SNXI01000019.1"/>
</dbReference>
<protein>
    <submittedName>
        <fullName evidence="2">Uncharacterized protein</fullName>
    </submittedName>
</protein>
<accession>A0A4R6NYU8</accession>
<feature type="signal peptide" evidence="1">
    <location>
        <begin position="1"/>
        <end position="20"/>
    </location>
</feature>
<sequence>MSVKWIFLLITLLLSACSSAPSIYLNERYLTETDIKPVRTMLSEQGFSVEVVDIPFPNNVNASTLMYSPLLSAEKTLDTVLKTLEQEGYSSVTVIPLKQGNHLYKQNSVGLYLLPPGIKSLAASDQNYAHQYHSESCPSEPSLTLKRDKTFIYESKDNQLVGRWEVPDMPYLRLYSKQPYINFYYRISNETRSDKLGDVDIVTLTPMSDSSDIAACRMVYGVRR</sequence>
<organism evidence="2 3">
    <name type="scientific">Idiomarina aquatica</name>
    <dbReference type="NCBI Taxonomy" id="1327752"/>
    <lineage>
        <taxon>Bacteria</taxon>
        <taxon>Pseudomonadati</taxon>
        <taxon>Pseudomonadota</taxon>
        <taxon>Gammaproteobacteria</taxon>
        <taxon>Alteromonadales</taxon>
        <taxon>Idiomarinaceae</taxon>
        <taxon>Idiomarina</taxon>
    </lineage>
</organism>
<evidence type="ECO:0000256" key="1">
    <source>
        <dbReference type="SAM" id="SignalP"/>
    </source>
</evidence>
<evidence type="ECO:0000313" key="2">
    <source>
        <dbReference type="EMBL" id="TDP28964.1"/>
    </source>
</evidence>
<dbReference type="OrthoDB" id="5700077at2"/>
<evidence type="ECO:0000313" key="3">
    <source>
        <dbReference type="Proteomes" id="UP000295531"/>
    </source>
</evidence>
<feature type="chain" id="PRO_5020614063" evidence="1">
    <location>
        <begin position="21"/>
        <end position="224"/>
    </location>
</feature>
<name>A0A4R6NYU8_9GAMM</name>
<gene>
    <name evidence="2" type="ORF">DEU29_11939</name>
</gene>
<keyword evidence="1" id="KW-0732">Signal</keyword>
<dbReference type="EMBL" id="SNXI01000019">
    <property type="protein sequence ID" value="TDP28964.1"/>
    <property type="molecule type" value="Genomic_DNA"/>
</dbReference>
<comment type="caution">
    <text evidence="2">The sequence shown here is derived from an EMBL/GenBank/DDBJ whole genome shotgun (WGS) entry which is preliminary data.</text>
</comment>
<reference evidence="2 3" key="1">
    <citation type="submission" date="2019-03" db="EMBL/GenBank/DDBJ databases">
        <title>Freshwater and sediment microbial communities from various areas in North America, analyzing microbe dynamics in response to fracking.</title>
        <authorList>
            <person name="Lamendella R."/>
        </authorList>
    </citation>
    <scope>NUCLEOTIDE SEQUENCE [LARGE SCALE GENOMIC DNA]</scope>
    <source>
        <strain evidence="2 3">18_TX</strain>
    </source>
</reference>
<keyword evidence="3" id="KW-1185">Reference proteome</keyword>
<proteinExistence type="predicted"/>
<dbReference type="Proteomes" id="UP000295531">
    <property type="component" value="Unassembled WGS sequence"/>
</dbReference>
<dbReference type="AlphaFoldDB" id="A0A4R6NYU8"/>